<keyword evidence="2 3" id="KW-0040">ANK repeat</keyword>
<dbReference type="PANTHER" id="PTHR24198">
    <property type="entry name" value="ANKYRIN REPEAT AND PROTEIN KINASE DOMAIN-CONTAINING PROTEIN"/>
    <property type="match status" value="1"/>
</dbReference>
<dbReference type="InterPro" id="IPR036770">
    <property type="entry name" value="Ankyrin_rpt-contain_sf"/>
</dbReference>
<dbReference type="SMART" id="SM00248">
    <property type="entry name" value="ANK"/>
    <property type="match status" value="7"/>
</dbReference>
<keyword evidence="1" id="KW-0677">Repeat</keyword>
<feature type="compositionally biased region" description="Basic and acidic residues" evidence="4">
    <location>
        <begin position="814"/>
        <end position="832"/>
    </location>
</feature>
<feature type="region of interest" description="Disordered" evidence="4">
    <location>
        <begin position="423"/>
        <end position="505"/>
    </location>
</feature>
<feature type="compositionally biased region" description="Basic residues" evidence="4">
    <location>
        <begin position="722"/>
        <end position="735"/>
    </location>
</feature>
<feature type="compositionally biased region" description="Basic and acidic residues" evidence="4">
    <location>
        <begin position="448"/>
        <end position="465"/>
    </location>
</feature>
<comment type="caution">
    <text evidence="5">The sequence shown here is derived from an EMBL/GenBank/DDBJ whole genome shotgun (WGS) entry which is preliminary data.</text>
</comment>
<dbReference type="Gene3D" id="1.25.40.20">
    <property type="entry name" value="Ankyrin repeat-containing domain"/>
    <property type="match status" value="3"/>
</dbReference>
<feature type="repeat" description="ANK" evidence="3">
    <location>
        <begin position="358"/>
        <end position="390"/>
    </location>
</feature>
<evidence type="ECO:0000313" key="5">
    <source>
        <dbReference type="EMBL" id="PFX28491.1"/>
    </source>
</evidence>
<feature type="region of interest" description="Disordered" evidence="4">
    <location>
        <begin position="706"/>
        <end position="847"/>
    </location>
</feature>
<feature type="region of interest" description="Disordered" evidence="4">
    <location>
        <begin position="657"/>
        <end position="688"/>
    </location>
</feature>
<dbReference type="PROSITE" id="PS50297">
    <property type="entry name" value="ANK_REP_REGION"/>
    <property type="match status" value="2"/>
</dbReference>
<accession>A0A2B4SF53</accession>
<dbReference type="SUPFAM" id="SSF48403">
    <property type="entry name" value="Ankyrin repeat"/>
    <property type="match status" value="1"/>
</dbReference>
<feature type="compositionally biased region" description="Polar residues" evidence="4">
    <location>
        <begin position="423"/>
        <end position="436"/>
    </location>
</feature>
<feature type="repeat" description="ANK" evidence="3">
    <location>
        <begin position="215"/>
        <end position="247"/>
    </location>
</feature>
<protein>
    <submittedName>
        <fullName evidence="5">Ankyrin repeat domain-containing protein 55</fullName>
    </submittedName>
</protein>
<feature type="compositionally biased region" description="Basic and acidic residues" evidence="4">
    <location>
        <begin position="486"/>
        <end position="505"/>
    </location>
</feature>
<organism evidence="5 6">
    <name type="scientific">Stylophora pistillata</name>
    <name type="common">Smooth cauliflower coral</name>
    <dbReference type="NCBI Taxonomy" id="50429"/>
    <lineage>
        <taxon>Eukaryota</taxon>
        <taxon>Metazoa</taxon>
        <taxon>Cnidaria</taxon>
        <taxon>Anthozoa</taxon>
        <taxon>Hexacorallia</taxon>
        <taxon>Scleractinia</taxon>
        <taxon>Astrocoeniina</taxon>
        <taxon>Pocilloporidae</taxon>
        <taxon>Stylophora</taxon>
    </lineage>
</organism>
<dbReference type="PANTHER" id="PTHR24198:SF165">
    <property type="entry name" value="ANKYRIN REPEAT-CONTAINING PROTEIN-RELATED"/>
    <property type="match status" value="1"/>
</dbReference>
<feature type="region of interest" description="Disordered" evidence="4">
    <location>
        <begin position="911"/>
        <end position="932"/>
    </location>
</feature>
<dbReference type="EMBL" id="LSMT01000082">
    <property type="protein sequence ID" value="PFX28491.1"/>
    <property type="molecule type" value="Genomic_DNA"/>
</dbReference>
<dbReference type="GO" id="GO:0005737">
    <property type="term" value="C:cytoplasm"/>
    <property type="evidence" value="ECO:0007669"/>
    <property type="project" value="TreeGrafter"/>
</dbReference>
<gene>
    <name evidence="5" type="primary">Ankrd55</name>
    <name evidence="5" type="ORF">AWC38_SpisGene6785</name>
</gene>
<proteinExistence type="predicted"/>
<dbReference type="PROSITE" id="PS50088">
    <property type="entry name" value="ANK_REPEAT"/>
    <property type="match status" value="3"/>
</dbReference>
<keyword evidence="6" id="KW-1185">Reference proteome</keyword>
<dbReference type="InterPro" id="IPR002110">
    <property type="entry name" value="Ankyrin_rpt"/>
</dbReference>
<dbReference type="AlphaFoldDB" id="A0A2B4SF53"/>
<dbReference type="Proteomes" id="UP000225706">
    <property type="component" value="Unassembled WGS sequence"/>
</dbReference>
<evidence type="ECO:0000256" key="1">
    <source>
        <dbReference type="ARBA" id="ARBA00022737"/>
    </source>
</evidence>
<evidence type="ECO:0000256" key="3">
    <source>
        <dbReference type="PROSITE-ProRule" id="PRU00023"/>
    </source>
</evidence>
<evidence type="ECO:0000313" key="6">
    <source>
        <dbReference type="Proteomes" id="UP000225706"/>
    </source>
</evidence>
<name>A0A2B4SF53_STYPI</name>
<feature type="region of interest" description="Disordered" evidence="4">
    <location>
        <begin position="517"/>
        <end position="546"/>
    </location>
</feature>
<dbReference type="Pfam" id="PF12796">
    <property type="entry name" value="Ank_2"/>
    <property type="match status" value="2"/>
</dbReference>
<sequence length="932" mass="101608">MAIKKRDFQKTAGLIQEFLSKLSCEESTAELRDSMHLVLFYLQKYYKKLRSRSLSNGTSPRFNGKSLSGSLVLNGGVSPVSPACGIPDQFEWKWYNLESPRLCASLGTNEFSSLPLVLQAAKSADSELLKELIAKDSEVVNQVDGLGRNAAMYCVHGNTPAHTECLEILISAECDLDLKANDNTTALHVAAYINNTAALPLLLRNKAPHNVEDNQGRTPLHWAAANPSEDNLKLLLQVGGKLDATDSEGLTPAMWACYFDQLHNLQMLQNALARIDPEEDAILRDSDCCGQSVIHWAVKGVGSLECLEALLTPQSAVLRDNEGKTVLHTAAEKGIAAACEMILEVRGNLEGLKDTDDSKRTAAHLAAICGQAEVVNFLLERGGDLLVKDCFGATAVDYIHNKKLNYCEMVIRAHSQNIDKITGKNASVSTPSSPESPNVDPGKSRLSPSKDEAAVTPVELHKESVGEENCDVSDLHGFDVQGGSGHLEDSAMNKVSHEGKEKLPDLDAKALDKADCRVEQKRPSNPKRRQSTLTRQSKFHHDGDSRRLMDEAASFDLRTEDGDILVVVSNLDTEDQQEEIIDMENGDIEIDYEEKLEYSSARMQQGHGSASSVYSEPDNADNCSVSVGLSVSSLGSDNEDIVHDNDLTDYQVDKEEKQQLKEANDSQPQFIPESHKNTKKTVTPPKYPSKLAQLSYVQAENTRINSTHDDAEGNQENLAVPSKKKKDKAKKKKQKGQSELTSPLPPPRGSIPPLNAASLGPPGITKFSALDPLGKKPAPWEHGSLGPLRQAPPELLPTSPRMGRHPEGQALESAFERPRTPEPPRSPRDMTPHHAPQPYPPASMQGNLDVPLRGSLEGVVHDRDMNYGPTGPLHGPLAHANGQALLRNMDIIGRGPKMESHADLNMGGVMPHGPTGQQTYSLRGPIPQPPQH</sequence>
<dbReference type="OrthoDB" id="5972523at2759"/>
<feature type="repeat" description="ANK" evidence="3">
    <location>
        <begin position="182"/>
        <end position="214"/>
    </location>
</feature>
<evidence type="ECO:0000256" key="2">
    <source>
        <dbReference type="ARBA" id="ARBA00023043"/>
    </source>
</evidence>
<reference evidence="6" key="1">
    <citation type="journal article" date="2017" name="bioRxiv">
        <title>Comparative analysis of the genomes of Stylophora pistillata and Acropora digitifera provides evidence for extensive differences between species of corals.</title>
        <authorList>
            <person name="Voolstra C.R."/>
            <person name="Li Y."/>
            <person name="Liew Y.J."/>
            <person name="Baumgarten S."/>
            <person name="Zoccola D."/>
            <person name="Flot J.-F."/>
            <person name="Tambutte S."/>
            <person name="Allemand D."/>
            <person name="Aranda M."/>
        </authorList>
    </citation>
    <scope>NUCLEOTIDE SEQUENCE [LARGE SCALE GENOMIC DNA]</scope>
</reference>
<evidence type="ECO:0000256" key="4">
    <source>
        <dbReference type="SAM" id="MobiDB-lite"/>
    </source>
</evidence>